<feature type="compositionally biased region" description="Polar residues" evidence="1">
    <location>
        <begin position="1"/>
        <end position="48"/>
    </location>
</feature>
<organism evidence="3 4">
    <name type="scientific">Corynebacterium genitalium ATCC 33030</name>
    <dbReference type="NCBI Taxonomy" id="585529"/>
    <lineage>
        <taxon>Bacteria</taxon>
        <taxon>Bacillati</taxon>
        <taxon>Actinomycetota</taxon>
        <taxon>Actinomycetes</taxon>
        <taxon>Mycobacteriales</taxon>
        <taxon>Corynebacteriaceae</taxon>
        <taxon>Corynebacterium</taxon>
    </lineage>
</organism>
<sequence length="407" mass="41730">MSTPNKPNSNEPINPNANEYGSSGFDTTKPGSRSDNTGSDSAPGSTPYSGYVESSVPSSRRKPGAAAGTSDSSHPDTTVISTNREGAAGSASTGGYSSSQGSTAYSAGSAGAGNTSGTTGSAGAAGTTGSAGSAGATGSAGSMGSGVHVGTYQYGQSAEPAGNWAGTSASSSAPQSYGNQYPSSYGTPAGQPGQPGQPAQSTQTNQPGNQFGQQPSNFGQPQQGQQAQSQAQFGGQFLSSEQAYEIRSSNQAYGADQPYGANQPYGQQQQFEQQQFDQMQQFDKVPQEKGKGFFSSLFDFSFREFITIDFVKIIYIVLLAASVVGWVVGLIASFSGFQAGAGTGIMFLFGWLIFGTLATLLQIILIRVGLEALVSVVRIAQNTTDLVDEEKGAEDAVSVDSAEDTTK</sequence>
<feature type="compositionally biased region" description="Polar residues" evidence="1">
    <location>
        <begin position="69"/>
        <end position="84"/>
    </location>
</feature>
<keyword evidence="4" id="KW-1185">Reference proteome</keyword>
<keyword evidence="2" id="KW-0812">Transmembrane</keyword>
<dbReference type="RefSeq" id="WP_005286273.1">
    <property type="nucleotide sequence ID" value="NZ_CM000961.1"/>
</dbReference>
<dbReference type="AlphaFoldDB" id="D7WAG2"/>
<proteinExistence type="predicted"/>
<keyword evidence="2" id="KW-0472">Membrane</keyword>
<evidence type="ECO:0000256" key="2">
    <source>
        <dbReference type="SAM" id="Phobius"/>
    </source>
</evidence>
<keyword evidence="2" id="KW-1133">Transmembrane helix</keyword>
<feature type="transmembrane region" description="Helical" evidence="2">
    <location>
        <begin position="346"/>
        <end position="370"/>
    </location>
</feature>
<feature type="compositionally biased region" description="Low complexity" evidence="1">
    <location>
        <begin position="86"/>
        <end position="146"/>
    </location>
</feature>
<evidence type="ECO:0000256" key="1">
    <source>
        <dbReference type="SAM" id="MobiDB-lite"/>
    </source>
</evidence>
<comment type="caution">
    <text evidence="3">The sequence shown here is derived from an EMBL/GenBank/DDBJ whole genome shotgun (WGS) entry which is preliminary data.</text>
</comment>
<accession>D7WAG2</accession>
<feature type="region of interest" description="Disordered" evidence="1">
    <location>
        <begin position="1"/>
        <end position="232"/>
    </location>
</feature>
<dbReference type="EMBL" id="ACLJ02000001">
    <property type="protein sequence ID" value="EFK54843.1"/>
    <property type="molecule type" value="Genomic_DNA"/>
</dbReference>
<name>D7WAG2_9CORY</name>
<dbReference type="Pfam" id="PF14110">
    <property type="entry name" value="DUF4282"/>
    <property type="match status" value="1"/>
</dbReference>
<dbReference type="OrthoDB" id="3261033at2"/>
<keyword evidence="3" id="KW-0176">Collagen</keyword>
<protein>
    <submittedName>
        <fullName evidence="3">Cuticle collagen 39 family protein</fullName>
    </submittedName>
</protein>
<dbReference type="Proteomes" id="UP000004208">
    <property type="component" value="Unassembled WGS sequence"/>
</dbReference>
<dbReference type="InterPro" id="IPR025557">
    <property type="entry name" value="DUF4282"/>
</dbReference>
<feature type="transmembrane region" description="Helical" evidence="2">
    <location>
        <begin position="313"/>
        <end position="334"/>
    </location>
</feature>
<evidence type="ECO:0000313" key="3">
    <source>
        <dbReference type="EMBL" id="EFK54843.1"/>
    </source>
</evidence>
<gene>
    <name evidence="3" type="ORF">HMPREF0291_10101</name>
</gene>
<dbReference type="eggNOG" id="COG5164">
    <property type="taxonomic scope" value="Bacteria"/>
</dbReference>
<evidence type="ECO:0000313" key="4">
    <source>
        <dbReference type="Proteomes" id="UP000004208"/>
    </source>
</evidence>
<reference evidence="3" key="1">
    <citation type="submission" date="2010-06" db="EMBL/GenBank/DDBJ databases">
        <authorList>
            <person name="Muzny D."/>
            <person name="Qin X."/>
            <person name="Buhay C."/>
            <person name="Dugan-Rocha S."/>
            <person name="Ding Y."/>
            <person name="Chen G."/>
            <person name="Hawes A."/>
            <person name="Holder M."/>
            <person name="Jhangiani S."/>
            <person name="Johnson A."/>
            <person name="Khan Z."/>
            <person name="Li Z."/>
            <person name="Liu W."/>
            <person name="Liu X."/>
            <person name="Perez L."/>
            <person name="Shen H."/>
            <person name="Wang Q."/>
            <person name="Watt J."/>
            <person name="Xi L."/>
            <person name="Xin Y."/>
            <person name="Zhou J."/>
            <person name="Deng J."/>
            <person name="Jiang H."/>
            <person name="Liu Y."/>
            <person name="Qu J."/>
            <person name="Song X.-Z."/>
            <person name="Zhang L."/>
            <person name="Villasana D."/>
            <person name="Johnson A."/>
            <person name="Liu J."/>
            <person name="Liyanage D."/>
            <person name="Lorensuhewa L."/>
            <person name="Robinson T."/>
            <person name="Song A."/>
            <person name="Song B.-B."/>
            <person name="Dinh H."/>
            <person name="Thornton R."/>
            <person name="Coyle M."/>
            <person name="Francisco L."/>
            <person name="Jackson L."/>
            <person name="Javaid M."/>
            <person name="Korchina V."/>
            <person name="Kovar C."/>
            <person name="Mata R."/>
            <person name="Mathew T."/>
            <person name="Ngo R."/>
            <person name="Nguyen L."/>
            <person name="Nguyen N."/>
            <person name="Okwuonu G."/>
            <person name="Ongeri F."/>
            <person name="Pham C."/>
            <person name="Simmons D."/>
            <person name="Wilczek-Boney K."/>
            <person name="Hale W."/>
            <person name="Jakkamsetti A."/>
            <person name="Pham P."/>
            <person name="Ruth R."/>
            <person name="San Lucas F."/>
            <person name="Warren J."/>
            <person name="Zhang J."/>
            <person name="Zhao Z."/>
            <person name="Zhou C."/>
            <person name="Zhu D."/>
            <person name="Lee S."/>
            <person name="Bess C."/>
            <person name="Blankenburg K."/>
            <person name="Forbes L."/>
            <person name="Fu Q."/>
            <person name="Gubbala S."/>
            <person name="Hirani K."/>
            <person name="Jayaseelan J.C."/>
            <person name="Lara F."/>
            <person name="Munidasa M."/>
            <person name="Palculict T."/>
            <person name="Patil S."/>
            <person name="Pu L.-L."/>
            <person name="Saada N."/>
            <person name="Tang L."/>
            <person name="Weissenberger G."/>
            <person name="Zhu Y."/>
            <person name="Hemphill L."/>
            <person name="Shang Y."/>
            <person name="Youmans B."/>
            <person name="Ayvaz T."/>
            <person name="Ross M."/>
            <person name="Santibanez J."/>
            <person name="Aqrawi P."/>
            <person name="Gross S."/>
            <person name="Joshi V."/>
            <person name="Fowler G."/>
            <person name="Nazareth L."/>
            <person name="Reid J."/>
            <person name="Worley K."/>
            <person name="Petrosino J."/>
            <person name="Highlander S."/>
            <person name="Gibbs R."/>
        </authorList>
    </citation>
    <scope>NUCLEOTIDE SEQUENCE [LARGE SCALE GENOMIC DNA]</scope>
    <source>
        <strain evidence="3">ATCC 33030</strain>
    </source>
</reference>
<feature type="compositionally biased region" description="Low complexity" evidence="1">
    <location>
        <begin position="186"/>
        <end position="232"/>
    </location>
</feature>
<dbReference type="HOGENOM" id="CLU_675633_0_0_11"/>
<feature type="compositionally biased region" description="Polar residues" evidence="1">
    <location>
        <begin position="165"/>
        <end position="185"/>
    </location>
</feature>